<dbReference type="AlphaFoldDB" id="A2SJ37"/>
<keyword evidence="7" id="KW-1185">Reference proteome</keyword>
<dbReference type="GO" id="GO:0000105">
    <property type="term" value="P:L-histidine biosynthetic process"/>
    <property type="evidence" value="ECO:0007669"/>
    <property type="project" value="UniProtKB-KW"/>
</dbReference>
<evidence type="ECO:0000256" key="4">
    <source>
        <dbReference type="ARBA" id="ARBA00029440"/>
    </source>
</evidence>
<evidence type="ECO:0000313" key="7">
    <source>
        <dbReference type="Proteomes" id="UP000000366"/>
    </source>
</evidence>
<dbReference type="InterPro" id="IPR013785">
    <property type="entry name" value="Aldolase_TIM"/>
</dbReference>
<dbReference type="SUPFAM" id="SSF51366">
    <property type="entry name" value="Ribulose-phoshate binding barrel"/>
    <property type="match status" value="1"/>
</dbReference>
<dbReference type="InterPro" id="IPR011060">
    <property type="entry name" value="RibuloseP-bd_barrel"/>
</dbReference>
<dbReference type="eggNOG" id="COG1411">
    <property type="taxonomic scope" value="Bacteria"/>
</dbReference>
<name>A2SJ37_METPP</name>
<keyword evidence="3 5" id="KW-0368">Histidine biosynthesis</keyword>
<dbReference type="Gene3D" id="3.20.20.70">
    <property type="entry name" value="Aldolase class I"/>
    <property type="match status" value="1"/>
</dbReference>
<dbReference type="STRING" id="420662.Mpe_A2622"/>
<evidence type="ECO:0000256" key="3">
    <source>
        <dbReference type="ARBA" id="ARBA00023102"/>
    </source>
</evidence>
<keyword evidence="2 5" id="KW-0028">Amino-acid biosynthesis</keyword>
<comment type="similarity">
    <text evidence="1 5">Belongs to the HisA/HisF family.</text>
</comment>
<evidence type="ECO:0000256" key="5">
    <source>
        <dbReference type="RuleBase" id="RU003657"/>
    </source>
</evidence>
<proteinExistence type="inferred from homology"/>
<evidence type="ECO:0000256" key="1">
    <source>
        <dbReference type="ARBA" id="ARBA00009667"/>
    </source>
</evidence>
<dbReference type="RefSeq" id="WP_011830206.1">
    <property type="nucleotide sequence ID" value="NC_008825.1"/>
</dbReference>
<dbReference type="Pfam" id="PF00977">
    <property type="entry name" value="His_biosynth"/>
    <property type="match status" value="1"/>
</dbReference>
<dbReference type="InterPro" id="IPR006062">
    <property type="entry name" value="His_biosynth"/>
</dbReference>
<accession>A2SJ37</accession>
<comment type="pathway">
    <text evidence="4">Amino-acid biosynthesis.</text>
</comment>
<reference evidence="6 7" key="1">
    <citation type="journal article" date="2007" name="J. Bacteriol.">
        <title>Whole-genome analysis of the methyl tert-butyl ether-degrading beta-proteobacterium Methylibium petroleiphilum PM1.</title>
        <authorList>
            <person name="Kane S.R."/>
            <person name="Chakicherla A.Y."/>
            <person name="Chain P.S.G."/>
            <person name="Schmidt R."/>
            <person name="Shin M.W."/>
            <person name="Legler T.C."/>
            <person name="Scow K.M."/>
            <person name="Larimer F.W."/>
            <person name="Lucas S.M."/>
            <person name="Richardson P.M."/>
            <person name="Hristova K.R."/>
        </authorList>
    </citation>
    <scope>NUCLEOTIDE SEQUENCE [LARGE SCALE GENOMIC DNA]</scope>
    <source>
        <strain evidence="7">ATCC BAA-1232 / LMG 22953 / PM1</strain>
    </source>
</reference>
<evidence type="ECO:0000256" key="2">
    <source>
        <dbReference type="ARBA" id="ARBA00022605"/>
    </source>
</evidence>
<protein>
    <submittedName>
        <fullName evidence="6">HisA/HisF family protein, putative</fullName>
    </submittedName>
</protein>
<sequence>MHIIPVIDLLDGQVVRAVRGERRHYRAIASALCGSADPRIVARRLCEHCATDTLYLADLNALQGRPPQLEWLRTLLQDRPDLALWLDAGFSGPDDAAHLLARLEPTAAARVTPVYGSESLRSRETLAACFAPPSRALLSLDHRQGAPLDPAGVWELPAQWPRRLIVMTLSRVGSDGGPDLDTLAAVRARAPHAQLIGAGGVRDAADLAAAQAAGAHAWLVASALHDGRLPAVVGAPGDGTDCGACGGAGHTVSRAGADAAALPRGPARGTCFA</sequence>
<dbReference type="Proteomes" id="UP000000366">
    <property type="component" value="Chromosome"/>
</dbReference>
<evidence type="ECO:0000313" key="6">
    <source>
        <dbReference type="EMBL" id="ABM95576.1"/>
    </source>
</evidence>
<organism evidence="6 7">
    <name type="scientific">Methylibium petroleiphilum (strain ATCC BAA-1232 / LMG 22953 / PM1)</name>
    <dbReference type="NCBI Taxonomy" id="420662"/>
    <lineage>
        <taxon>Bacteria</taxon>
        <taxon>Pseudomonadati</taxon>
        <taxon>Pseudomonadota</taxon>
        <taxon>Betaproteobacteria</taxon>
        <taxon>Burkholderiales</taxon>
        <taxon>Sphaerotilaceae</taxon>
        <taxon>Methylibium</taxon>
    </lineage>
</organism>
<dbReference type="KEGG" id="mpt:Mpe_A2622"/>
<gene>
    <name evidence="6" type="ordered locus">Mpe_A2622</name>
</gene>
<dbReference type="EMBL" id="CP000555">
    <property type="protein sequence ID" value="ABM95576.1"/>
    <property type="molecule type" value="Genomic_DNA"/>
</dbReference>
<dbReference type="CDD" id="cd04723">
    <property type="entry name" value="HisA_HisF"/>
    <property type="match status" value="1"/>
</dbReference>
<dbReference type="HOGENOM" id="CLU_048577_2_1_4"/>